<dbReference type="OrthoDB" id="20872at2759"/>
<dbReference type="STRING" id="905079.L1JH62"/>
<protein>
    <submittedName>
        <fullName evidence="4 5">Uncharacterized protein</fullName>
    </submittedName>
</protein>
<organism evidence="4">
    <name type="scientific">Guillardia theta (strain CCMP2712)</name>
    <name type="common">Cryptophyte</name>
    <dbReference type="NCBI Taxonomy" id="905079"/>
    <lineage>
        <taxon>Eukaryota</taxon>
        <taxon>Cryptophyceae</taxon>
        <taxon>Pyrenomonadales</taxon>
        <taxon>Geminigeraceae</taxon>
        <taxon>Guillardia</taxon>
    </lineage>
</organism>
<feature type="repeat" description="ANK" evidence="3">
    <location>
        <begin position="200"/>
        <end position="232"/>
    </location>
</feature>
<evidence type="ECO:0000256" key="1">
    <source>
        <dbReference type="ARBA" id="ARBA00022737"/>
    </source>
</evidence>
<keyword evidence="1" id="KW-0677">Repeat</keyword>
<dbReference type="EMBL" id="JH992988">
    <property type="protein sequence ID" value="EKX47821.1"/>
    <property type="molecule type" value="Genomic_DNA"/>
</dbReference>
<dbReference type="PROSITE" id="PS50297">
    <property type="entry name" value="ANK_REP_REGION"/>
    <property type="match status" value="3"/>
</dbReference>
<dbReference type="PANTHER" id="PTHR24166">
    <property type="entry name" value="ROLLING PEBBLES, ISOFORM B"/>
    <property type="match status" value="1"/>
</dbReference>
<feature type="repeat" description="ANK" evidence="3">
    <location>
        <begin position="233"/>
        <end position="265"/>
    </location>
</feature>
<dbReference type="EnsemblProtists" id="EKX47821">
    <property type="protein sequence ID" value="EKX47821"/>
    <property type="gene ID" value="GUITHDRAFT_69134"/>
</dbReference>
<evidence type="ECO:0000313" key="4">
    <source>
        <dbReference type="EMBL" id="EKX47821.1"/>
    </source>
</evidence>
<feature type="repeat" description="ANK" evidence="3">
    <location>
        <begin position="106"/>
        <end position="138"/>
    </location>
</feature>
<evidence type="ECO:0000256" key="3">
    <source>
        <dbReference type="PROSITE-ProRule" id="PRU00023"/>
    </source>
</evidence>
<keyword evidence="2 3" id="KW-0040">ANK repeat</keyword>
<feature type="repeat" description="ANK" evidence="3">
    <location>
        <begin position="33"/>
        <end position="65"/>
    </location>
</feature>
<dbReference type="PaxDb" id="55529-EKX47821"/>
<evidence type="ECO:0000256" key="2">
    <source>
        <dbReference type="ARBA" id="ARBA00023043"/>
    </source>
</evidence>
<feature type="repeat" description="ANK" evidence="3">
    <location>
        <begin position="139"/>
        <end position="171"/>
    </location>
</feature>
<feature type="repeat" description="ANK" evidence="3">
    <location>
        <begin position="1"/>
        <end position="32"/>
    </location>
</feature>
<name>L1JH62_GUITC</name>
<dbReference type="InterPro" id="IPR002110">
    <property type="entry name" value="Ankyrin_rpt"/>
</dbReference>
<dbReference type="OMA" id="VGDIGCW"/>
<accession>L1JH62</accession>
<proteinExistence type="predicted"/>
<dbReference type="HOGENOM" id="CLU_000134_48_5_1"/>
<evidence type="ECO:0000313" key="5">
    <source>
        <dbReference type="EnsemblProtists" id="EKX47821"/>
    </source>
</evidence>
<keyword evidence="6" id="KW-1185">Reference proteome</keyword>
<reference evidence="4 6" key="1">
    <citation type="journal article" date="2012" name="Nature">
        <title>Algal genomes reveal evolutionary mosaicism and the fate of nucleomorphs.</title>
        <authorList>
            <consortium name="DOE Joint Genome Institute"/>
            <person name="Curtis B.A."/>
            <person name="Tanifuji G."/>
            <person name="Burki F."/>
            <person name="Gruber A."/>
            <person name="Irimia M."/>
            <person name="Maruyama S."/>
            <person name="Arias M.C."/>
            <person name="Ball S.G."/>
            <person name="Gile G.H."/>
            <person name="Hirakawa Y."/>
            <person name="Hopkins J.F."/>
            <person name="Kuo A."/>
            <person name="Rensing S.A."/>
            <person name="Schmutz J."/>
            <person name="Symeonidi A."/>
            <person name="Elias M."/>
            <person name="Eveleigh R.J."/>
            <person name="Herman E.K."/>
            <person name="Klute M.J."/>
            <person name="Nakayama T."/>
            <person name="Obornik M."/>
            <person name="Reyes-Prieto A."/>
            <person name="Armbrust E.V."/>
            <person name="Aves S.J."/>
            <person name="Beiko R.G."/>
            <person name="Coutinho P."/>
            <person name="Dacks J.B."/>
            <person name="Durnford D.G."/>
            <person name="Fast N.M."/>
            <person name="Green B.R."/>
            <person name="Grisdale C.J."/>
            <person name="Hempel F."/>
            <person name="Henrissat B."/>
            <person name="Hoppner M.P."/>
            <person name="Ishida K."/>
            <person name="Kim E."/>
            <person name="Koreny L."/>
            <person name="Kroth P.G."/>
            <person name="Liu Y."/>
            <person name="Malik S.B."/>
            <person name="Maier U.G."/>
            <person name="McRose D."/>
            <person name="Mock T."/>
            <person name="Neilson J.A."/>
            <person name="Onodera N.T."/>
            <person name="Poole A.M."/>
            <person name="Pritham E.J."/>
            <person name="Richards T.A."/>
            <person name="Rocap G."/>
            <person name="Roy S.W."/>
            <person name="Sarai C."/>
            <person name="Schaack S."/>
            <person name="Shirato S."/>
            <person name="Slamovits C.H."/>
            <person name="Spencer D.F."/>
            <person name="Suzuki S."/>
            <person name="Worden A.Z."/>
            <person name="Zauner S."/>
            <person name="Barry K."/>
            <person name="Bell C."/>
            <person name="Bharti A.K."/>
            <person name="Crow J.A."/>
            <person name="Grimwood J."/>
            <person name="Kramer R."/>
            <person name="Lindquist E."/>
            <person name="Lucas S."/>
            <person name="Salamov A."/>
            <person name="McFadden G.I."/>
            <person name="Lane C.E."/>
            <person name="Keeling P.J."/>
            <person name="Gray M.W."/>
            <person name="Grigoriev I.V."/>
            <person name="Archibald J.M."/>
        </authorList>
    </citation>
    <scope>NUCLEOTIDE SEQUENCE</scope>
    <source>
        <strain evidence="4 6">CCMP2712</strain>
    </source>
</reference>
<dbReference type="PRINTS" id="PR01415">
    <property type="entry name" value="ANKYRIN"/>
</dbReference>
<dbReference type="Gene3D" id="1.25.40.20">
    <property type="entry name" value="Ankyrin repeat-containing domain"/>
    <property type="match status" value="3"/>
</dbReference>
<gene>
    <name evidence="4" type="ORF">GUITHDRAFT_69134</name>
</gene>
<sequence length="313" mass="33907">GRRAVHYAAMSGHTLNVIALAAYDAEIDVRTNNGRTALHGSCWNGHTQTALQLVEMGADHAIRSTDGATPLMDAARNGYGVSDVCLQGSASILLDFKADLEARNNRGSTPLLSAASSGHVETTKLLLDAKADVNAVNDDKRSALHFATWNCHPRAVLLLLQYGADMRLAGEDGITASDGICHPDFDWPPDILQELHTLRLPNSPMHTAAGIGDSKRVSNLVSIGVDVNCPNDVGDTPLHWAVRNRRLHTSTVLLELGADVMKSNRFGVTACKEMLTYMDNMQQECLEKKILEISNQKGSLVKLHRRGNAVSTR</sequence>
<reference evidence="5" key="3">
    <citation type="submission" date="2016-03" db="UniProtKB">
        <authorList>
            <consortium name="EnsemblProtists"/>
        </authorList>
    </citation>
    <scope>IDENTIFICATION</scope>
</reference>
<dbReference type="InterPro" id="IPR050889">
    <property type="entry name" value="Dendritic_Spine_Reg/Scaffold"/>
</dbReference>
<dbReference type="AlphaFoldDB" id="L1JH62"/>
<dbReference type="PANTHER" id="PTHR24166:SF48">
    <property type="entry name" value="PROTEIN VAPYRIN"/>
    <property type="match status" value="1"/>
</dbReference>
<dbReference type="InterPro" id="IPR036770">
    <property type="entry name" value="Ankyrin_rpt-contain_sf"/>
</dbReference>
<dbReference type="PROSITE" id="PS50088">
    <property type="entry name" value="ANK_REPEAT"/>
    <property type="match status" value="6"/>
</dbReference>
<dbReference type="Proteomes" id="UP000011087">
    <property type="component" value="Unassembled WGS sequence"/>
</dbReference>
<evidence type="ECO:0000313" key="6">
    <source>
        <dbReference type="Proteomes" id="UP000011087"/>
    </source>
</evidence>
<reference evidence="6" key="2">
    <citation type="submission" date="2012-11" db="EMBL/GenBank/DDBJ databases">
        <authorList>
            <person name="Kuo A."/>
            <person name="Curtis B.A."/>
            <person name="Tanifuji G."/>
            <person name="Burki F."/>
            <person name="Gruber A."/>
            <person name="Irimia M."/>
            <person name="Maruyama S."/>
            <person name="Arias M.C."/>
            <person name="Ball S.G."/>
            <person name="Gile G.H."/>
            <person name="Hirakawa Y."/>
            <person name="Hopkins J.F."/>
            <person name="Rensing S.A."/>
            <person name="Schmutz J."/>
            <person name="Symeonidi A."/>
            <person name="Elias M."/>
            <person name="Eveleigh R.J."/>
            <person name="Herman E.K."/>
            <person name="Klute M.J."/>
            <person name="Nakayama T."/>
            <person name="Obornik M."/>
            <person name="Reyes-Prieto A."/>
            <person name="Armbrust E.V."/>
            <person name="Aves S.J."/>
            <person name="Beiko R.G."/>
            <person name="Coutinho P."/>
            <person name="Dacks J.B."/>
            <person name="Durnford D.G."/>
            <person name="Fast N.M."/>
            <person name="Green B.R."/>
            <person name="Grisdale C."/>
            <person name="Hempe F."/>
            <person name="Henrissat B."/>
            <person name="Hoppner M.P."/>
            <person name="Ishida K.-I."/>
            <person name="Kim E."/>
            <person name="Koreny L."/>
            <person name="Kroth P.G."/>
            <person name="Liu Y."/>
            <person name="Malik S.-B."/>
            <person name="Maier U.G."/>
            <person name="McRose D."/>
            <person name="Mock T."/>
            <person name="Neilson J.A."/>
            <person name="Onodera N.T."/>
            <person name="Poole A.M."/>
            <person name="Pritham E.J."/>
            <person name="Richards T.A."/>
            <person name="Rocap G."/>
            <person name="Roy S.W."/>
            <person name="Sarai C."/>
            <person name="Schaack S."/>
            <person name="Shirato S."/>
            <person name="Slamovits C.H."/>
            <person name="Spencer D.F."/>
            <person name="Suzuki S."/>
            <person name="Worden A.Z."/>
            <person name="Zauner S."/>
            <person name="Barry K."/>
            <person name="Bell C."/>
            <person name="Bharti A.K."/>
            <person name="Crow J.A."/>
            <person name="Grimwood J."/>
            <person name="Kramer R."/>
            <person name="Lindquist E."/>
            <person name="Lucas S."/>
            <person name="Salamov A."/>
            <person name="McFadden G.I."/>
            <person name="Lane C.E."/>
            <person name="Keeling P.J."/>
            <person name="Gray M.W."/>
            <person name="Grigoriev I.V."/>
            <person name="Archibald J.M."/>
        </authorList>
    </citation>
    <scope>NUCLEOTIDE SEQUENCE</scope>
    <source>
        <strain evidence="6">CCMP2712</strain>
    </source>
</reference>
<feature type="non-terminal residue" evidence="4">
    <location>
        <position position="1"/>
    </location>
</feature>
<dbReference type="SUPFAM" id="SSF48403">
    <property type="entry name" value="Ankyrin repeat"/>
    <property type="match status" value="1"/>
</dbReference>
<dbReference type="Pfam" id="PF12796">
    <property type="entry name" value="Ank_2"/>
    <property type="match status" value="3"/>
</dbReference>
<dbReference type="RefSeq" id="XP_005834801.1">
    <property type="nucleotide sequence ID" value="XM_005834744.1"/>
</dbReference>
<dbReference type="KEGG" id="gtt:GUITHDRAFT_69134"/>
<dbReference type="SMART" id="SM00248">
    <property type="entry name" value="ANK"/>
    <property type="match status" value="7"/>
</dbReference>
<dbReference type="GeneID" id="17304605"/>
<dbReference type="eggNOG" id="KOG4177">
    <property type="taxonomic scope" value="Eukaryota"/>
</dbReference>